<dbReference type="Proteomes" id="UP000187464">
    <property type="component" value="Chromosome I"/>
</dbReference>
<feature type="compositionally biased region" description="Basic and acidic residues" evidence="1">
    <location>
        <begin position="51"/>
        <end position="68"/>
    </location>
</feature>
<keyword evidence="3" id="KW-1185">Reference proteome</keyword>
<protein>
    <submittedName>
        <fullName evidence="2">Uncharacterized protein</fullName>
    </submittedName>
</protein>
<evidence type="ECO:0000313" key="2">
    <source>
        <dbReference type="EMBL" id="SCD21047.1"/>
    </source>
</evidence>
<dbReference type="STRING" id="1642647.PSM36_2242"/>
<sequence>MATLELKAQFQKEIENEQDSSVIERVQAYYRRIKTTPCQFSSEELIEEVRRSVEDERNGGGKSMEEMRRKHPRK</sequence>
<evidence type="ECO:0000256" key="1">
    <source>
        <dbReference type="SAM" id="MobiDB-lite"/>
    </source>
</evidence>
<accession>A0A1R3T8Y3</accession>
<gene>
    <name evidence="2" type="ORF">PSM36_2242</name>
</gene>
<reference evidence="2 3" key="1">
    <citation type="submission" date="2016-08" db="EMBL/GenBank/DDBJ databases">
        <authorList>
            <person name="Seilhamer J.J."/>
        </authorList>
    </citation>
    <scope>NUCLEOTIDE SEQUENCE [LARGE SCALE GENOMIC DNA]</scope>
    <source>
        <strain evidence="2">M3/6</strain>
    </source>
</reference>
<dbReference type="AlphaFoldDB" id="A0A1R3T8Y3"/>
<evidence type="ECO:0000313" key="3">
    <source>
        <dbReference type="Proteomes" id="UP000187464"/>
    </source>
</evidence>
<dbReference type="EMBL" id="LT605205">
    <property type="protein sequence ID" value="SCD21047.1"/>
    <property type="molecule type" value="Genomic_DNA"/>
</dbReference>
<dbReference type="RefSeq" id="WP_076930933.1">
    <property type="nucleotide sequence ID" value="NZ_LT605205.1"/>
</dbReference>
<proteinExistence type="predicted"/>
<organism evidence="2 3">
    <name type="scientific">Proteiniphilum saccharofermentans</name>
    <dbReference type="NCBI Taxonomy" id="1642647"/>
    <lineage>
        <taxon>Bacteria</taxon>
        <taxon>Pseudomonadati</taxon>
        <taxon>Bacteroidota</taxon>
        <taxon>Bacteroidia</taxon>
        <taxon>Bacteroidales</taxon>
        <taxon>Dysgonomonadaceae</taxon>
        <taxon>Proteiniphilum</taxon>
    </lineage>
</organism>
<dbReference type="KEGG" id="psac:PSM36_2242"/>
<feature type="region of interest" description="Disordered" evidence="1">
    <location>
        <begin position="51"/>
        <end position="74"/>
    </location>
</feature>
<name>A0A1R3T8Y3_9BACT</name>